<organism evidence="1 2">
    <name type="scientific">Owenia fusiformis</name>
    <name type="common">Polychaete worm</name>
    <dbReference type="NCBI Taxonomy" id="6347"/>
    <lineage>
        <taxon>Eukaryota</taxon>
        <taxon>Metazoa</taxon>
        <taxon>Spiralia</taxon>
        <taxon>Lophotrochozoa</taxon>
        <taxon>Annelida</taxon>
        <taxon>Polychaeta</taxon>
        <taxon>Sedentaria</taxon>
        <taxon>Canalipalpata</taxon>
        <taxon>Sabellida</taxon>
        <taxon>Oweniida</taxon>
        <taxon>Oweniidae</taxon>
        <taxon>Owenia</taxon>
    </lineage>
</organism>
<evidence type="ECO:0000313" key="2">
    <source>
        <dbReference type="Proteomes" id="UP000749559"/>
    </source>
</evidence>
<feature type="non-terminal residue" evidence="1">
    <location>
        <position position="155"/>
    </location>
</feature>
<dbReference type="EMBL" id="CAIIXF020000006">
    <property type="protein sequence ID" value="CAH1787120.1"/>
    <property type="molecule type" value="Genomic_DNA"/>
</dbReference>
<proteinExistence type="predicted"/>
<dbReference type="Proteomes" id="UP000749559">
    <property type="component" value="Unassembled WGS sequence"/>
</dbReference>
<dbReference type="AlphaFoldDB" id="A0A8J1XV14"/>
<evidence type="ECO:0000313" key="1">
    <source>
        <dbReference type="EMBL" id="CAH1787120.1"/>
    </source>
</evidence>
<name>A0A8J1XV14_OWEFU</name>
<accession>A0A8J1XV14</accession>
<gene>
    <name evidence="1" type="ORF">OFUS_LOCUS12885</name>
</gene>
<comment type="caution">
    <text evidence="1">The sequence shown here is derived from an EMBL/GenBank/DDBJ whole genome shotgun (WGS) entry which is preliminary data.</text>
</comment>
<sequence>LKNWIKQEESRIANMKSILILSAMLGCASGFTTERPNYTPIIVNLFDQRLPPCLRGKAFTPGFPRMLRTCVGSLIKSTEIRSYMDLDVCQFVKNSVAMGSSCVVNEISMETGCSEEVVEGLVGWGSDDIPIKFVEFIFCGGPDPFEPPRPNNVPE</sequence>
<reference evidence="1" key="1">
    <citation type="submission" date="2022-03" db="EMBL/GenBank/DDBJ databases">
        <authorList>
            <person name="Martin C."/>
        </authorList>
    </citation>
    <scope>NUCLEOTIDE SEQUENCE</scope>
</reference>
<keyword evidence="2" id="KW-1185">Reference proteome</keyword>
<protein>
    <submittedName>
        <fullName evidence="1">Uncharacterized protein</fullName>
    </submittedName>
</protein>